<dbReference type="OrthoDB" id="258495at2759"/>
<name>A0A367YJI3_9ASCO</name>
<keyword evidence="1" id="KW-0378">Hydrolase</keyword>
<comment type="similarity">
    <text evidence="1">Belongs to the cyclic nucleotide phosphodiesterase class-II family.</text>
</comment>
<feature type="region of interest" description="Disordered" evidence="2">
    <location>
        <begin position="213"/>
        <end position="252"/>
    </location>
</feature>
<gene>
    <name evidence="3" type="primary">PDE1</name>
    <name evidence="3" type="ORF">Cantr_00564</name>
</gene>
<accession>A0A367YJI3</accession>
<evidence type="ECO:0000256" key="1">
    <source>
        <dbReference type="PIRNR" id="PIRNR000962"/>
    </source>
</evidence>
<dbReference type="GO" id="GO:0006198">
    <property type="term" value="P:cAMP catabolic process"/>
    <property type="evidence" value="ECO:0007669"/>
    <property type="project" value="UniProtKB-UniRule"/>
</dbReference>
<dbReference type="InterPro" id="IPR036866">
    <property type="entry name" value="RibonucZ/Hydroxyglut_hydro"/>
</dbReference>
<dbReference type="PRINTS" id="PR00388">
    <property type="entry name" value="PDIESTERASE2"/>
</dbReference>
<dbReference type="Proteomes" id="UP000253472">
    <property type="component" value="Unassembled WGS sequence"/>
</dbReference>
<dbReference type="GO" id="GO:0004115">
    <property type="term" value="F:3',5'-cyclic-AMP phosphodiesterase activity"/>
    <property type="evidence" value="ECO:0007669"/>
    <property type="project" value="UniProtKB-UniRule"/>
</dbReference>
<organism evidence="3 4">
    <name type="scientific">Candida viswanathii</name>
    <dbReference type="NCBI Taxonomy" id="5486"/>
    <lineage>
        <taxon>Eukaryota</taxon>
        <taxon>Fungi</taxon>
        <taxon>Dikarya</taxon>
        <taxon>Ascomycota</taxon>
        <taxon>Saccharomycotina</taxon>
        <taxon>Pichiomycetes</taxon>
        <taxon>Debaryomycetaceae</taxon>
        <taxon>Candida/Lodderomyces clade</taxon>
        <taxon>Candida</taxon>
    </lineage>
</organism>
<reference evidence="3 4" key="1">
    <citation type="submission" date="2018-06" db="EMBL/GenBank/DDBJ databases">
        <title>Whole genome sequencing of Candida tropicalis (genome annotated by CSBL at Korea University).</title>
        <authorList>
            <person name="Ahn J."/>
        </authorList>
    </citation>
    <scope>NUCLEOTIDE SEQUENCE [LARGE SCALE GENOMIC DNA]</scope>
    <source>
        <strain evidence="3 4">ATCC 20962</strain>
    </source>
</reference>
<protein>
    <submittedName>
        <fullName evidence="3">3',5'-cyclic-nucleotide phosphodiesterase</fullName>
    </submittedName>
</protein>
<comment type="caution">
    <text evidence="3">The sequence shown here is derived from an EMBL/GenBank/DDBJ whole genome shotgun (WGS) entry which is preliminary data.</text>
</comment>
<evidence type="ECO:0000256" key="2">
    <source>
        <dbReference type="SAM" id="MobiDB-lite"/>
    </source>
</evidence>
<keyword evidence="4" id="KW-1185">Reference proteome</keyword>
<dbReference type="InterPro" id="IPR000396">
    <property type="entry name" value="Pdiesterase2"/>
</dbReference>
<keyword evidence="1" id="KW-0114">cAMP</keyword>
<dbReference type="GO" id="GO:1902660">
    <property type="term" value="P:negative regulation of glucose mediated signaling pathway"/>
    <property type="evidence" value="ECO:0007669"/>
    <property type="project" value="TreeGrafter"/>
</dbReference>
<dbReference type="STRING" id="5486.A0A367YJI3"/>
<dbReference type="SUPFAM" id="SSF56281">
    <property type="entry name" value="Metallo-hydrolase/oxidoreductase"/>
    <property type="match status" value="1"/>
</dbReference>
<dbReference type="PIRSF" id="PIRSF000962">
    <property type="entry name" value="Cyc_nuc_PDEase"/>
    <property type="match status" value="1"/>
</dbReference>
<dbReference type="PANTHER" id="PTHR28283:SF1">
    <property type="entry name" value="3',5'-CYCLIC-NUCLEOTIDE PHOSPHODIESTERASE 1"/>
    <property type="match status" value="1"/>
</dbReference>
<dbReference type="Gene3D" id="3.60.15.10">
    <property type="entry name" value="Ribonuclease Z/Hydroxyacylglutathione hydrolase-like"/>
    <property type="match status" value="1"/>
</dbReference>
<dbReference type="EMBL" id="QLNQ01000021">
    <property type="protein sequence ID" value="RCK65142.1"/>
    <property type="molecule type" value="Genomic_DNA"/>
</dbReference>
<dbReference type="CDD" id="cd07735">
    <property type="entry name" value="class_II_PDE_MBL-fold"/>
    <property type="match status" value="1"/>
</dbReference>
<dbReference type="PANTHER" id="PTHR28283">
    <property type="entry name" value="3',5'-CYCLIC-NUCLEOTIDE PHOSPHODIESTERASE 1"/>
    <property type="match status" value="1"/>
</dbReference>
<sequence length="425" mass="47901">MSFEITFLGASGGPLEGSTCSILLKSADISYQSIIDKNLTHELLCIDAGAGMGKLAEIIHQESLFQTSYCNFLNYYPDCEPVGYYYHPLVAITTPFKNFTPHRSIIYTQKIFNHLENYLITHAHLDHVSALVINSAGFNNKLLSKVIHGSHCTINALQKNLFNGKIWPNMPSFNLVNLRYLDSSHKLPTRIGNYDVKMFDLSHGEFNKLVEEEHYHQPQPQQNNNSTHLSVPTFGKTDQPRRRSSITTIPQNSNGIVMKNSEALNHHYLSSAFLIKHHQKTTSILIFGDFESDLTSKLSRNSIIWQHVSPLVVNNQLAAIVLECSNSVEIDSDQLYGHLTPRLLVHELKQLEIECRKLKPGVEKPLASLNVIVNHVKEPILDISDDKEEDVEVLDPRKKILVELNKLNDLGCRFSIALSGTSIIV</sequence>
<dbReference type="Pfam" id="PF02112">
    <property type="entry name" value="PDEase_II"/>
    <property type="match status" value="1"/>
</dbReference>
<proteinExistence type="inferred from homology"/>
<evidence type="ECO:0000313" key="3">
    <source>
        <dbReference type="EMBL" id="RCK65142.1"/>
    </source>
</evidence>
<dbReference type="AlphaFoldDB" id="A0A367YJI3"/>
<dbReference type="GO" id="GO:0047555">
    <property type="term" value="F:3',5'-cyclic-GMP phosphodiesterase activity"/>
    <property type="evidence" value="ECO:0007669"/>
    <property type="project" value="TreeGrafter"/>
</dbReference>
<evidence type="ECO:0000313" key="4">
    <source>
        <dbReference type="Proteomes" id="UP000253472"/>
    </source>
</evidence>